<dbReference type="RefSeq" id="WP_142005770.1">
    <property type="nucleotide sequence ID" value="NZ_CAJTBP010000001.1"/>
</dbReference>
<accession>A0A542XDB1</accession>
<evidence type="ECO:0000259" key="6">
    <source>
        <dbReference type="PROSITE" id="PS50977"/>
    </source>
</evidence>
<dbReference type="GO" id="GO:0003700">
    <property type="term" value="F:DNA-binding transcription factor activity"/>
    <property type="evidence" value="ECO:0007669"/>
    <property type="project" value="TreeGrafter"/>
</dbReference>
<evidence type="ECO:0000313" key="7">
    <source>
        <dbReference type="EMBL" id="TQL33795.1"/>
    </source>
</evidence>
<dbReference type="SUPFAM" id="SSF48498">
    <property type="entry name" value="Tetracyclin repressor-like, C-terminal domain"/>
    <property type="match status" value="1"/>
</dbReference>
<dbReference type="Pfam" id="PF00440">
    <property type="entry name" value="TetR_N"/>
    <property type="match status" value="1"/>
</dbReference>
<evidence type="ECO:0000256" key="4">
    <source>
        <dbReference type="ARBA" id="ARBA00023163"/>
    </source>
</evidence>
<keyword evidence="2" id="KW-0805">Transcription regulation</keyword>
<keyword evidence="3 5" id="KW-0238">DNA-binding</keyword>
<reference evidence="7 8" key="1">
    <citation type="submission" date="2019-06" db="EMBL/GenBank/DDBJ databases">
        <title>Sequencing the genomes of 1000 actinobacteria strains.</title>
        <authorList>
            <person name="Klenk H.-P."/>
        </authorList>
    </citation>
    <scope>NUCLEOTIDE SEQUENCE [LARGE SCALE GENOMIC DNA]</scope>
    <source>
        <strain evidence="7 8">DSM 24617</strain>
    </source>
</reference>
<dbReference type="InterPro" id="IPR039538">
    <property type="entry name" value="BetI_C"/>
</dbReference>
<dbReference type="PANTHER" id="PTHR30055">
    <property type="entry name" value="HTH-TYPE TRANSCRIPTIONAL REGULATOR RUTR"/>
    <property type="match status" value="1"/>
</dbReference>
<dbReference type="AlphaFoldDB" id="A0A542XDB1"/>
<evidence type="ECO:0000256" key="2">
    <source>
        <dbReference type="ARBA" id="ARBA00023015"/>
    </source>
</evidence>
<feature type="domain" description="HTH tetR-type" evidence="6">
    <location>
        <begin position="8"/>
        <end position="68"/>
    </location>
</feature>
<protein>
    <submittedName>
        <fullName evidence="7">TetR family transcriptional regulator</fullName>
    </submittedName>
</protein>
<dbReference type="Proteomes" id="UP000318336">
    <property type="component" value="Unassembled WGS sequence"/>
</dbReference>
<dbReference type="Pfam" id="PF13977">
    <property type="entry name" value="TetR_C_6"/>
    <property type="match status" value="1"/>
</dbReference>
<dbReference type="GO" id="GO:0000976">
    <property type="term" value="F:transcription cis-regulatory region binding"/>
    <property type="evidence" value="ECO:0007669"/>
    <property type="project" value="TreeGrafter"/>
</dbReference>
<dbReference type="InterPro" id="IPR001647">
    <property type="entry name" value="HTH_TetR"/>
</dbReference>
<dbReference type="PROSITE" id="PS50977">
    <property type="entry name" value="HTH_TETR_2"/>
    <property type="match status" value="1"/>
</dbReference>
<organism evidence="7 8">
    <name type="scientific">Barrientosiimonas humi</name>
    <dbReference type="NCBI Taxonomy" id="999931"/>
    <lineage>
        <taxon>Bacteria</taxon>
        <taxon>Bacillati</taxon>
        <taxon>Actinomycetota</taxon>
        <taxon>Actinomycetes</taxon>
        <taxon>Micrococcales</taxon>
        <taxon>Dermacoccaceae</taxon>
        <taxon>Barrientosiimonas</taxon>
    </lineage>
</organism>
<dbReference type="InterPro" id="IPR009057">
    <property type="entry name" value="Homeodomain-like_sf"/>
</dbReference>
<keyword evidence="1" id="KW-0678">Repressor</keyword>
<evidence type="ECO:0000256" key="3">
    <source>
        <dbReference type="ARBA" id="ARBA00023125"/>
    </source>
</evidence>
<dbReference type="SUPFAM" id="SSF46689">
    <property type="entry name" value="Homeodomain-like"/>
    <property type="match status" value="1"/>
</dbReference>
<evidence type="ECO:0000313" key="8">
    <source>
        <dbReference type="Proteomes" id="UP000318336"/>
    </source>
</evidence>
<gene>
    <name evidence="7" type="ORF">FB554_1948</name>
</gene>
<dbReference type="Gene3D" id="1.10.357.10">
    <property type="entry name" value="Tetracycline Repressor, domain 2"/>
    <property type="match status" value="1"/>
</dbReference>
<comment type="caution">
    <text evidence="7">The sequence shown here is derived from an EMBL/GenBank/DDBJ whole genome shotgun (WGS) entry which is preliminary data.</text>
</comment>
<evidence type="ECO:0000256" key="1">
    <source>
        <dbReference type="ARBA" id="ARBA00022491"/>
    </source>
</evidence>
<evidence type="ECO:0000256" key="5">
    <source>
        <dbReference type="PROSITE-ProRule" id="PRU00335"/>
    </source>
</evidence>
<name>A0A542XDB1_9MICO</name>
<dbReference type="InterPro" id="IPR036271">
    <property type="entry name" value="Tet_transcr_reg_TetR-rel_C_sf"/>
</dbReference>
<keyword evidence="8" id="KW-1185">Reference proteome</keyword>
<feature type="DNA-binding region" description="H-T-H motif" evidence="5">
    <location>
        <begin position="31"/>
        <end position="50"/>
    </location>
</feature>
<proteinExistence type="predicted"/>
<dbReference type="EMBL" id="VFOK01000001">
    <property type="protein sequence ID" value="TQL33795.1"/>
    <property type="molecule type" value="Genomic_DNA"/>
</dbReference>
<sequence length="214" mass="23035">MPRTADHDARRTLIRDAVRQVAVSDGLAAVTIARTAEAAGISVGLVQHYYASKDDLVVAVYEQLLDQMHARVDVGIARAERKHARIEHILGEALHQLLPLDKARREEVYLDLTFTGLALDNPRLLAALRGSEAHLTERVRQAVANGKECGEVESGLDADVAAAGLVATVRGLARAGYLARGRGSAEARRRASAVIEQRCAQIFTGPCSRQQGTG</sequence>
<keyword evidence="4" id="KW-0804">Transcription</keyword>
<dbReference type="OrthoDB" id="9816296at2"/>
<dbReference type="PANTHER" id="PTHR30055:SF234">
    <property type="entry name" value="HTH-TYPE TRANSCRIPTIONAL REGULATOR BETI"/>
    <property type="match status" value="1"/>
</dbReference>
<dbReference type="InterPro" id="IPR050109">
    <property type="entry name" value="HTH-type_TetR-like_transc_reg"/>
</dbReference>